<feature type="compositionally biased region" description="Basic and acidic residues" evidence="5">
    <location>
        <begin position="25"/>
        <end position="38"/>
    </location>
</feature>
<dbReference type="InterPro" id="IPR011701">
    <property type="entry name" value="MFS"/>
</dbReference>
<evidence type="ECO:0000259" key="7">
    <source>
        <dbReference type="PROSITE" id="PS50850"/>
    </source>
</evidence>
<reference evidence="8" key="1">
    <citation type="journal article" date="2019" name="Beilstein J. Org. Chem.">
        <title>Nanangenines: drimane sesquiterpenoids as the dominant metabolite cohort of a novel Australian fungus, Aspergillus nanangensis.</title>
        <authorList>
            <person name="Lacey H.J."/>
            <person name="Gilchrist C.L.M."/>
            <person name="Crombie A."/>
            <person name="Kalaitzis J.A."/>
            <person name="Vuong D."/>
            <person name="Rutledge P.J."/>
            <person name="Turner P."/>
            <person name="Pitt J.I."/>
            <person name="Lacey E."/>
            <person name="Chooi Y.H."/>
            <person name="Piggott A.M."/>
        </authorList>
    </citation>
    <scope>NUCLEOTIDE SEQUENCE</scope>
    <source>
        <strain evidence="8">MST-FP2251</strain>
    </source>
</reference>
<dbReference type="SUPFAM" id="SSF103473">
    <property type="entry name" value="MFS general substrate transporter"/>
    <property type="match status" value="1"/>
</dbReference>
<dbReference type="Pfam" id="PF07690">
    <property type="entry name" value="MFS_1"/>
    <property type="match status" value="1"/>
</dbReference>
<keyword evidence="9" id="KW-1185">Reference proteome</keyword>
<evidence type="ECO:0000256" key="2">
    <source>
        <dbReference type="ARBA" id="ARBA00022692"/>
    </source>
</evidence>
<feature type="region of interest" description="Disordered" evidence="5">
    <location>
        <begin position="17"/>
        <end position="38"/>
    </location>
</feature>
<dbReference type="GO" id="GO:0022857">
    <property type="term" value="F:transmembrane transporter activity"/>
    <property type="evidence" value="ECO:0007669"/>
    <property type="project" value="InterPro"/>
</dbReference>
<feature type="transmembrane region" description="Helical" evidence="6">
    <location>
        <begin position="302"/>
        <end position="324"/>
    </location>
</feature>
<feature type="domain" description="Major facilitator superfamily (MFS) profile" evidence="7">
    <location>
        <begin position="63"/>
        <end position="393"/>
    </location>
</feature>
<comment type="subcellular location">
    <subcellularLocation>
        <location evidence="1">Membrane</location>
        <topology evidence="1">Multi-pass membrane protein</topology>
    </subcellularLocation>
</comment>
<dbReference type="PROSITE" id="PS50850">
    <property type="entry name" value="MFS"/>
    <property type="match status" value="1"/>
</dbReference>
<accession>A0AAD4D0Q4</accession>
<dbReference type="InterPro" id="IPR020846">
    <property type="entry name" value="MFS_dom"/>
</dbReference>
<dbReference type="Gene3D" id="1.20.1250.20">
    <property type="entry name" value="MFS general substrate transporter like domains"/>
    <property type="match status" value="1"/>
</dbReference>
<evidence type="ECO:0000313" key="9">
    <source>
        <dbReference type="Proteomes" id="UP001194746"/>
    </source>
</evidence>
<feature type="transmembrane region" description="Helical" evidence="6">
    <location>
        <begin position="64"/>
        <end position="87"/>
    </location>
</feature>
<feature type="transmembrane region" description="Helical" evidence="6">
    <location>
        <begin position="217"/>
        <end position="236"/>
    </location>
</feature>
<dbReference type="AlphaFoldDB" id="A0AAD4D0Q4"/>
<dbReference type="GO" id="GO:0005886">
    <property type="term" value="C:plasma membrane"/>
    <property type="evidence" value="ECO:0007669"/>
    <property type="project" value="TreeGrafter"/>
</dbReference>
<sequence length="393" mass="44002">MADIEHLETENMEACQQKSASLESDSDHIEDARHGEQKGDVHVVEPEDINNPQNWPQWKKDINLALISFHAMMTNFVGAGIIPVYSVFAEMFGKSVQDISYFTSIHILCTGLVPFILVPISNRYGRRPVWLVSTLFTAAFNIGCAKSSSYGTMMACRILGSLFLSSPIALGPPVVVEMYRENERGVKMGIWTALVTLGPPLGPFIMGFVAQRAGWQWIYWTFVIVSAVQFVLYAIFSQETKRVDPAPFTLEEFRRPFTMLKYMTVLIPIYSHSMIFNLSAAMLTVEIPQLFAERFHFNAQQIGLQFIGIIVGTIVGETANVVVLKYLRRRASKQHLPAANPTSYLVASYLGFLCMIAGRSSDPCGTRFLGLRSAWLHQTNVVLHRPVLVSPDV</sequence>
<dbReference type="PANTHER" id="PTHR23502">
    <property type="entry name" value="MAJOR FACILITATOR SUPERFAMILY"/>
    <property type="match status" value="1"/>
</dbReference>
<reference evidence="8" key="2">
    <citation type="submission" date="2020-02" db="EMBL/GenBank/DDBJ databases">
        <authorList>
            <person name="Gilchrist C.L.M."/>
            <person name="Chooi Y.-H."/>
        </authorList>
    </citation>
    <scope>NUCLEOTIDE SEQUENCE</scope>
    <source>
        <strain evidence="8">MST-FP2251</strain>
    </source>
</reference>
<keyword evidence="3 6" id="KW-1133">Transmembrane helix</keyword>
<dbReference type="Proteomes" id="UP001194746">
    <property type="component" value="Unassembled WGS sequence"/>
</dbReference>
<name>A0AAD4D0Q4_ASPNN</name>
<keyword evidence="4 6" id="KW-0472">Membrane</keyword>
<evidence type="ECO:0000256" key="6">
    <source>
        <dbReference type="SAM" id="Phobius"/>
    </source>
</evidence>
<evidence type="ECO:0000256" key="1">
    <source>
        <dbReference type="ARBA" id="ARBA00004141"/>
    </source>
</evidence>
<evidence type="ECO:0000256" key="3">
    <source>
        <dbReference type="ARBA" id="ARBA00022989"/>
    </source>
</evidence>
<feature type="transmembrane region" description="Helical" evidence="6">
    <location>
        <begin position="262"/>
        <end position="282"/>
    </location>
</feature>
<proteinExistence type="predicted"/>
<keyword evidence="2 6" id="KW-0812">Transmembrane</keyword>
<dbReference type="InterPro" id="IPR036259">
    <property type="entry name" value="MFS_trans_sf"/>
</dbReference>
<organism evidence="8 9">
    <name type="scientific">Aspergillus nanangensis</name>
    <dbReference type="NCBI Taxonomy" id="2582783"/>
    <lineage>
        <taxon>Eukaryota</taxon>
        <taxon>Fungi</taxon>
        <taxon>Dikarya</taxon>
        <taxon>Ascomycota</taxon>
        <taxon>Pezizomycotina</taxon>
        <taxon>Eurotiomycetes</taxon>
        <taxon>Eurotiomycetidae</taxon>
        <taxon>Eurotiales</taxon>
        <taxon>Aspergillaceae</taxon>
        <taxon>Aspergillus</taxon>
        <taxon>Aspergillus subgen. Circumdati</taxon>
    </lineage>
</organism>
<feature type="transmembrane region" description="Helical" evidence="6">
    <location>
        <begin position="188"/>
        <end position="211"/>
    </location>
</feature>
<evidence type="ECO:0000256" key="5">
    <source>
        <dbReference type="SAM" id="MobiDB-lite"/>
    </source>
</evidence>
<feature type="transmembrane region" description="Helical" evidence="6">
    <location>
        <begin position="130"/>
        <end position="152"/>
    </location>
</feature>
<protein>
    <recommendedName>
        <fullName evidence="7">Major facilitator superfamily (MFS) profile domain-containing protein</fullName>
    </recommendedName>
</protein>
<evidence type="ECO:0000313" key="8">
    <source>
        <dbReference type="EMBL" id="KAF9895308.1"/>
    </source>
</evidence>
<gene>
    <name evidence="8" type="ORF">FE257_000212</name>
</gene>
<evidence type="ECO:0000256" key="4">
    <source>
        <dbReference type="ARBA" id="ARBA00023136"/>
    </source>
</evidence>
<feature type="transmembrane region" description="Helical" evidence="6">
    <location>
        <begin position="158"/>
        <end position="176"/>
    </location>
</feature>
<comment type="caution">
    <text evidence="8">The sequence shown here is derived from an EMBL/GenBank/DDBJ whole genome shotgun (WGS) entry which is preliminary data.</text>
</comment>
<dbReference type="EMBL" id="VCAU01000001">
    <property type="protein sequence ID" value="KAF9895308.1"/>
    <property type="molecule type" value="Genomic_DNA"/>
</dbReference>
<dbReference type="PANTHER" id="PTHR23502:SF2">
    <property type="entry name" value="TRANSPORTER, PUTATIVE (AFU_ORTHOLOGUE AFUA_2G08910)-RELATED"/>
    <property type="match status" value="1"/>
</dbReference>
<feature type="transmembrane region" description="Helical" evidence="6">
    <location>
        <begin position="99"/>
        <end position="118"/>
    </location>
</feature>